<feature type="chain" id="PRO_5014152571" evidence="4">
    <location>
        <begin position="21"/>
        <end position="218"/>
    </location>
</feature>
<sequence>MAAELFYVAMAAMCCVMTSGRPSATPFLYAPPPSPLEVTTIASEAPPGYDFDQPHVDIHHYQQQQPIKHDDHSGHRVDEQLQPAVDVPPAVGSSYHFAYAVEDPLTGDVKSQNEVSDGRGTVKGTYSLVEPDGSIRVVEYSADDEHGFNAEVKRIEPQHRYAATSVDSFESRPSSDLGVGQHVGRDGGDSSVEIIQSTNQQNMHFYLPEQYVITSVRR</sequence>
<reference evidence="5" key="1">
    <citation type="submission" date="2017-10" db="EMBL/GenBank/DDBJ databases">
        <title>Transcriptome Assembly of Sugarcane Aphid Adults.</title>
        <authorList>
            <person name="Scully E.D."/>
            <person name="Palmer N.A."/>
            <person name="Geib S.M."/>
            <person name="Sarath G."/>
            <person name="Sattler S.E."/>
        </authorList>
    </citation>
    <scope>NUCLEOTIDE SEQUENCE</scope>
    <source>
        <tissue evidence="5">Whole body</tissue>
    </source>
</reference>
<proteinExistence type="predicted"/>
<evidence type="ECO:0000256" key="3">
    <source>
        <dbReference type="SAM" id="MobiDB-lite"/>
    </source>
</evidence>
<keyword evidence="1 2" id="KW-0193">Cuticle</keyword>
<dbReference type="AlphaFoldDB" id="A0A2H8TT35"/>
<gene>
    <name evidence="5" type="primary">CU08_16</name>
</gene>
<evidence type="ECO:0000256" key="1">
    <source>
        <dbReference type="ARBA" id="ARBA00022460"/>
    </source>
</evidence>
<dbReference type="PROSITE" id="PS51155">
    <property type="entry name" value="CHIT_BIND_RR_2"/>
    <property type="match status" value="1"/>
</dbReference>
<dbReference type="EMBL" id="GFXV01004947">
    <property type="protein sequence ID" value="MBW16752.1"/>
    <property type="molecule type" value="Transcribed_RNA"/>
</dbReference>
<organism evidence="5">
    <name type="scientific">Melanaphis sacchari</name>
    <dbReference type="NCBI Taxonomy" id="742174"/>
    <lineage>
        <taxon>Eukaryota</taxon>
        <taxon>Metazoa</taxon>
        <taxon>Ecdysozoa</taxon>
        <taxon>Arthropoda</taxon>
        <taxon>Hexapoda</taxon>
        <taxon>Insecta</taxon>
        <taxon>Pterygota</taxon>
        <taxon>Neoptera</taxon>
        <taxon>Paraneoptera</taxon>
        <taxon>Hemiptera</taxon>
        <taxon>Sternorrhyncha</taxon>
        <taxon>Aphidomorpha</taxon>
        <taxon>Aphidoidea</taxon>
        <taxon>Aphididae</taxon>
        <taxon>Aphidini</taxon>
        <taxon>Melanaphis</taxon>
    </lineage>
</organism>
<feature type="region of interest" description="Disordered" evidence="3">
    <location>
        <begin position="164"/>
        <end position="186"/>
    </location>
</feature>
<dbReference type="GO" id="GO:0031012">
    <property type="term" value="C:extracellular matrix"/>
    <property type="evidence" value="ECO:0007669"/>
    <property type="project" value="TreeGrafter"/>
</dbReference>
<feature type="signal peptide" evidence="4">
    <location>
        <begin position="1"/>
        <end position="20"/>
    </location>
</feature>
<dbReference type="PANTHER" id="PTHR12236:SF75">
    <property type="entry name" value="CUTICULAR PROTEIN 62BB, ISOFORM A"/>
    <property type="match status" value="1"/>
</dbReference>
<evidence type="ECO:0000313" key="5">
    <source>
        <dbReference type="EMBL" id="MBW16752.1"/>
    </source>
</evidence>
<protein>
    <submittedName>
        <fullName evidence="5">Cuticle protein 8</fullName>
    </submittedName>
</protein>
<name>A0A2H8TT35_9HEMI</name>
<dbReference type="PANTHER" id="PTHR12236">
    <property type="entry name" value="STRUCTURAL CONTITUENT OF CUTICLE"/>
    <property type="match status" value="1"/>
</dbReference>
<dbReference type="GO" id="GO:0042302">
    <property type="term" value="F:structural constituent of cuticle"/>
    <property type="evidence" value="ECO:0007669"/>
    <property type="project" value="UniProtKB-UniRule"/>
</dbReference>
<accession>A0A2H8TT35</accession>
<evidence type="ECO:0000256" key="4">
    <source>
        <dbReference type="SAM" id="SignalP"/>
    </source>
</evidence>
<dbReference type="PROSITE" id="PS00233">
    <property type="entry name" value="CHIT_BIND_RR_1"/>
    <property type="match status" value="1"/>
</dbReference>
<dbReference type="InterPro" id="IPR051217">
    <property type="entry name" value="Insect_Cuticle_Struc_Prot"/>
</dbReference>
<dbReference type="Pfam" id="PF00379">
    <property type="entry name" value="Chitin_bind_4"/>
    <property type="match status" value="1"/>
</dbReference>
<dbReference type="GO" id="GO:0005615">
    <property type="term" value="C:extracellular space"/>
    <property type="evidence" value="ECO:0007669"/>
    <property type="project" value="TreeGrafter"/>
</dbReference>
<dbReference type="PRINTS" id="PR00947">
    <property type="entry name" value="CUTICLE"/>
</dbReference>
<dbReference type="InterPro" id="IPR000618">
    <property type="entry name" value="Insect_cuticle"/>
</dbReference>
<evidence type="ECO:0000256" key="2">
    <source>
        <dbReference type="PROSITE-ProRule" id="PRU00497"/>
    </source>
</evidence>
<dbReference type="OrthoDB" id="6630425at2759"/>
<feature type="compositionally biased region" description="Polar residues" evidence="3">
    <location>
        <begin position="165"/>
        <end position="174"/>
    </location>
</feature>
<dbReference type="InterPro" id="IPR031311">
    <property type="entry name" value="CHIT_BIND_RR_consensus"/>
</dbReference>
<keyword evidence="4" id="KW-0732">Signal</keyword>